<dbReference type="AlphaFoldDB" id="A0A6M0H105"/>
<keyword evidence="1" id="KW-0472">Membrane</keyword>
<organism evidence="2 3">
    <name type="scientific">Clostridium senegalense</name>
    <dbReference type="NCBI Taxonomy" id="1465809"/>
    <lineage>
        <taxon>Bacteria</taxon>
        <taxon>Bacillati</taxon>
        <taxon>Bacillota</taxon>
        <taxon>Clostridia</taxon>
        <taxon>Eubacteriales</taxon>
        <taxon>Clostridiaceae</taxon>
        <taxon>Clostridium</taxon>
    </lineage>
</organism>
<evidence type="ECO:0000313" key="3">
    <source>
        <dbReference type="Proteomes" id="UP000481872"/>
    </source>
</evidence>
<evidence type="ECO:0000256" key="1">
    <source>
        <dbReference type="SAM" id="Phobius"/>
    </source>
</evidence>
<dbReference type="RefSeq" id="WP_199868880.1">
    <property type="nucleotide sequence ID" value="NZ_JAAGPU010000001.1"/>
</dbReference>
<proteinExistence type="predicted"/>
<keyword evidence="3" id="KW-1185">Reference proteome</keyword>
<evidence type="ECO:0008006" key="4">
    <source>
        <dbReference type="Google" id="ProtNLM"/>
    </source>
</evidence>
<gene>
    <name evidence="2" type="ORF">G3M99_01565</name>
</gene>
<reference evidence="2 3" key="1">
    <citation type="submission" date="2020-02" db="EMBL/GenBank/DDBJ databases">
        <title>Genome assembly of a novel Clostridium senegalense strain.</title>
        <authorList>
            <person name="Gupta T.B."/>
            <person name="Jauregui R."/>
            <person name="Maclean P."/>
            <person name="Nawarathana A."/>
            <person name="Brightwell G."/>
        </authorList>
    </citation>
    <scope>NUCLEOTIDE SEQUENCE [LARGE SCALE GENOMIC DNA]</scope>
    <source>
        <strain evidence="2 3">AGRFS4</strain>
    </source>
</reference>
<accession>A0A6M0H105</accession>
<comment type="caution">
    <text evidence="2">The sequence shown here is derived from an EMBL/GenBank/DDBJ whole genome shotgun (WGS) entry which is preliminary data.</text>
</comment>
<keyword evidence="1" id="KW-0812">Transmembrane</keyword>
<keyword evidence="1" id="KW-1133">Transmembrane helix</keyword>
<sequence length="142" mass="16078">MKKGLMLIEVLVTLSIILSILMISSFANKSFEKYEEKIALEYSANDVVNFINYGKSYSRRFKSTSYIYLQGQNVLILGNKSKNIETLKLPEHVSITQFNNNVLNIKNGGYVSDACTIRLKSKSGLKKEISIMVGTNYVHIKE</sequence>
<dbReference type="Proteomes" id="UP000481872">
    <property type="component" value="Unassembled WGS sequence"/>
</dbReference>
<protein>
    <recommendedName>
        <fullName evidence="4">Prepilin-type N-terminal cleavage/methylation domain-containing protein</fullName>
    </recommendedName>
</protein>
<feature type="transmembrane region" description="Helical" evidence="1">
    <location>
        <begin position="6"/>
        <end position="27"/>
    </location>
</feature>
<name>A0A6M0H105_9CLOT</name>
<evidence type="ECO:0000313" key="2">
    <source>
        <dbReference type="EMBL" id="NEU03561.1"/>
    </source>
</evidence>
<dbReference type="EMBL" id="JAAGPU010000001">
    <property type="protein sequence ID" value="NEU03561.1"/>
    <property type="molecule type" value="Genomic_DNA"/>
</dbReference>